<proteinExistence type="predicted"/>
<gene>
    <name evidence="3" type="ORF">AWT59_0371</name>
</gene>
<evidence type="ECO:0000313" key="3">
    <source>
        <dbReference type="EMBL" id="KXS33490.1"/>
    </source>
</evidence>
<dbReference type="AlphaFoldDB" id="A0A139BX16"/>
<evidence type="ECO:0000256" key="1">
    <source>
        <dbReference type="SAM" id="MobiDB-lite"/>
    </source>
</evidence>
<keyword evidence="2" id="KW-0472">Membrane</keyword>
<comment type="caution">
    <text evidence="3">The sequence shown here is derived from an EMBL/GenBank/DDBJ whole genome shotgun (WGS) entry which is preliminary data.</text>
</comment>
<feature type="transmembrane region" description="Helical" evidence="2">
    <location>
        <begin position="12"/>
        <end position="38"/>
    </location>
</feature>
<feature type="transmembrane region" description="Helical" evidence="2">
    <location>
        <begin position="44"/>
        <end position="64"/>
    </location>
</feature>
<dbReference type="EMBL" id="LSLI01000005">
    <property type="protein sequence ID" value="KXS33490.1"/>
    <property type="molecule type" value="Genomic_DNA"/>
</dbReference>
<feature type="region of interest" description="Disordered" evidence="1">
    <location>
        <begin position="142"/>
        <end position="172"/>
    </location>
</feature>
<reference evidence="3 4" key="2">
    <citation type="submission" date="2016-03" db="EMBL/GenBank/DDBJ databases">
        <title>New uncultured bacterium of the family Gallionellaceae from acid mine drainage: description and reconstruction of genome based on metagenomic analysis of microbial community.</title>
        <authorList>
            <person name="Kadnikov V."/>
            <person name="Ivasenko D."/>
            <person name="Beletsky A."/>
            <person name="Mardanov A."/>
            <person name="Danilova E."/>
            <person name="Pimenov N."/>
            <person name="Karnachuk O."/>
            <person name="Ravin N."/>
        </authorList>
    </citation>
    <scope>NUCLEOTIDE SEQUENCE [LARGE SCALE GENOMIC DNA]</scope>
    <source>
        <strain evidence="3">ShG14-8</strain>
    </source>
</reference>
<keyword evidence="2" id="KW-1133">Transmembrane helix</keyword>
<keyword evidence="2" id="KW-0812">Transmembrane</keyword>
<accession>A0A139BX16</accession>
<dbReference type="Proteomes" id="UP000070578">
    <property type="component" value="Unassembled WGS sequence"/>
</dbReference>
<sequence>MRKLLVWLKSILHWLVEWWLFCLGFLVVAASAASIVFVGAGEAAFRYTGMVLQLLGIGTVAWGIHTTRKEFGHPSIFAVWRKRLNRFPPFGGRMVTGSSHKTLPLMTKSMRGYSSVVPSANPTIDARVHALEENLRLLNDRVSQTQNETDQEFRKQSDALKQEQQVRSDEDQHIRAKLESTETGGLNISAMGALWLSIGVIMSSIPSELAVWLK</sequence>
<feature type="compositionally biased region" description="Basic and acidic residues" evidence="1">
    <location>
        <begin position="151"/>
        <end position="172"/>
    </location>
</feature>
<reference evidence="3 4" key="1">
    <citation type="submission" date="2016-02" db="EMBL/GenBank/DDBJ databases">
        <authorList>
            <person name="Wen L."/>
            <person name="He K."/>
            <person name="Yang H."/>
        </authorList>
    </citation>
    <scope>NUCLEOTIDE SEQUENCE [LARGE SCALE GENOMIC DNA]</scope>
    <source>
        <strain evidence="3">ShG14-8</strain>
    </source>
</reference>
<name>A0A139BX16_9PROT</name>
<organism evidence="3 4">
    <name type="scientific">Candidatus Gallionella acididurans</name>
    <dbReference type="NCBI Taxonomy" id="1796491"/>
    <lineage>
        <taxon>Bacteria</taxon>
        <taxon>Pseudomonadati</taxon>
        <taxon>Pseudomonadota</taxon>
        <taxon>Betaproteobacteria</taxon>
        <taxon>Nitrosomonadales</taxon>
        <taxon>Gallionellaceae</taxon>
        <taxon>Gallionella</taxon>
    </lineage>
</organism>
<evidence type="ECO:0000256" key="2">
    <source>
        <dbReference type="SAM" id="Phobius"/>
    </source>
</evidence>
<evidence type="ECO:0000313" key="4">
    <source>
        <dbReference type="Proteomes" id="UP000070578"/>
    </source>
</evidence>
<protein>
    <submittedName>
        <fullName evidence="3">Uncharacterized protein</fullName>
    </submittedName>
</protein>